<dbReference type="Pfam" id="PF00501">
    <property type="entry name" value="AMP-binding"/>
    <property type="match status" value="1"/>
</dbReference>
<dbReference type="GO" id="GO:0043041">
    <property type="term" value="P:amino acid activation for nonribosomal peptide biosynthetic process"/>
    <property type="evidence" value="ECO:0007669"/>
    <property type="project" value="TreeGrafter"/>
</dbReference>
<evidence type="ECO:0000259" key="5">
    <source>
        <dbReference type="Pfam" id="PF00550"/>
    </source>
</evidence>
<dbReference type="SUPFAM" id="SSF47336">
    <property type="entry name" value="ACP-like"/>
    <property type="match status" value="1"/>
</dbReference>
<accession>A0A1S1WX31</accession>
<dbReference type="Gene3D" id="3.30.300.30">
    <property type="match status" value="1"/>
</dbReference>
<dbReference type="Proteomes" id="UP000180088">
    <property type="component" value="Unassembled WGS sequence"/>
</dbReference>
<gene>
    <name evidence="7" type="ORF">BI347_18340</name>
</gene>
<dbReference type="InterPro" id="IPR001242">
    <property type="entry name" value="Condensation_dom"/>
</dbReference>
<feature type="domain" description="Carrier" evidence="5">
    <location>
        <begin position="985"/>
        <end position="1031"/>
    </location>
</feature>
<dbReference type="InterPro" id="IPR042099">
    <property type="entry name" value="ANL_N_sf"/>
</dbReference>
<proteinExistence type="predicted"/>
<dbReference type="InterPro" id="IPR045851">
    <property type="entry name" value="AMP-bd_C_sf"/>
</dbReference>
<evidence type="ECO:0000256" key="3">
    <source>
        <dbReference type="ARBA" id="ARBA00022553"/>
    </source>
</evidence>
<dbReference type="PROSITE" id="PS00455">
    <property type="entry name" value="AMP_BINDING"/>
    <property type="match status" value="1"/>
</dbReference>
<comment type="cofactor">
    <cofactor evidence="1">
        <name>pantetheine 4'-phosphate</name>
        <dbReference type="ChEBI" id="CHEBI:47942"/>
    </cofactor>
</comment>
<dbReference type="SUPFAM" id="SSF52777">
    <property type="entry name" value="CoA-dependent acyltransferases"/>
    <property type="match status" value="3"/>
</dbReference>
<feature type="domain" description="Condensation" evidence="6">
    <location>
        <begin position="4"/>
        <end position="326"/>
    </location>
</feature>
<dbReference type="Gene3D" id="3.30.559.30">
    <property type="entry name" value="Nonribosomal peptide synthetase, condensation domain"/>
    <property type="match status" value="1"/>
</dbReference>
<evidence type="ECO:0000256" key="1">
    <source>
        <dbReference type="ARBA" id="ARBA00001957"/>
    </source>
</evidence>
<dbReference type="InterPro" id="IPR006162">
    <property type="entry name" value="Ppantetheine_attach_site"/>
</dbReference>
<feature type="domain" description="AMP-dependent synthetase/ligase" evidence="4">
    <location>
        <begin position="461"/>
        <end position="800"/>
    </location>
</feature>
<dbReference type="PANTHER" id="PTHR45527:SF1">
    <property type="entry name" value="FATTY ACID SYNTHASE"/>
    <property type="match status" value="1"/>
</dbReference>
<dbReference type="OrthoDB" id="6297021at2"/>
<dbReference type="RefSeq" id="WP_071116664.1">
    <property type="nucleotide sequence ID" value="NZ_MKCS01000002.1"/>
</dbReference>
<evidence type="ECO:0000259" key="6">
    <source>
        <dbReference type="Pfam" id="PF00668"/>
    </source>
</evidence>
<dbReference type="GO" id="GO:0031177">
    <property type="term" value="F:phosphopantetheine binding"/>
    <property type="evidence" value="ECO:0007669"/>
    <property type="project" value="TreeGrafter"/>
</dbReference>
<name>A0A1S1WX31_9NEIS</name>
<dbReference type="PROSITE" id="PS00012">
    <property type="entry name" value="PHOSPHOPANTETHEINE"/>
    <property type="match status" value="1"/>
</dbReference>
<dbReference type="Pfam" id="PF00668">
    <property type="entry name" value="Condensation"/>
    <property type="match status" value="1"/>
</dbReference>
<evidence type="ECO:0000313" key="7">
    <source>
        <dbReference type="EMBL" id="OHX11605.1"/>
    </source>
</evidence>
<dbReference type="GO" id="GO:0005737">
    <property type="term" value="C:cytoplasm"/>
    <property type="evidence" value="ECO:0007669"/>
    <property type="project" value="TreeGrafter"/>
</dbReference>
<evidence type="ECO:0000256" key="2">
    <source>
        <dbReference type="ARBA" id="ARBA00022450"/>
    </source>
</evidence>
<dbReference type="InterPro" id="IPR023213">
    <property type="entry name" value="CAT-like_dom_sf"/>
</dbReference>
<evidence type="ECO:0000259" key="4">
    <source>
        <dbReference type="Pfam" id="PF00501"/>
    </source>
</evidence>
<protein>
    <submittedName>
        <fullName evidence="7">Peptide synthetase</fullName>
    </submittedName>
</protein>
<keyword evidence="3" id="KW-0597">Phosphoprotein</keyword>
<dbReference type="STRING" id="1903179.BI347_18340"/>
<dbReference type="Pfam" id="PF00550">
    <property type="entry name" value="PP-binding"/>
    <property type="match status" value="1"/>
</dbReference>
<dbReference type="InterPro" id="IPR020845">
    <property type="entry name" value="AMP-binding_CS"/>
</dbReference>
<dbReference type="Gene3D" id="3.40.50.12780">
    <property type="entry name" value="N-terminal domain of ligase-like"/>
    <property type="match status" value="1"/>
</dbReference>
<reference evidence="7 8" key="1">
    <citation type="submission" date="2016-09" db="EMBL/GenBank/DDBJ databases">
        <title>Chromobacterium muskegensis sp. nov., an insecticidal bacterium isolated from Sphagnum bogs.</title>
        <authorList>
            <person name="Sparks M.E."/>
            <person name="Blackburn M.B."/>
            <person name="Gundersen-Rindal D.E."/>
            <person name="Mitchell A."/>
            <person name="Farrar R."/>
            <person name="Kuhar D."/>
        </authorList>
    </citation>
    <scope>NUCLEOTIDE SEQUENCE [LARGE SCALE GENOMIC DNA]</scope>
    <source>
        <strain evidence="7 8">37-2</strain>
    </source>
</reference>
<dbReference type="GO" id="GO:0003824">
    <property type="term" value="F:catalytic activity"/>
    <property type="evidence" value="ECO:0007669"/>
    <property type="project" value="InterPro"/>
</dbReference>
<dbReference type="SUPFAM" id="SSF56801">
    <property type="entry name" value="Acetyl-CoA synthetase-like"/>
    <property type="match status" value="1"/>
</dbReference>
<evidence type="ECO:0000313" key="8">
    <source>
        <dbReference type="Proteomes" id="UP000180088"/>
    </source>
</evidence>
<dbReference type="Gene3D" id="1.10.1200.10">
    <property type="entry name" value="ACP-like"/>
    <property type="match status" value="1"/>
</dbReference>
<sequence length="1483" mass="160496">MDKQTFQLSRSQQAVFAMEAFHLSGRRFYLGGVARLNGAVSLERLARAGESVRDSQDVFRIGFIADTPGTEWRGVRLNQARSGVEKVDFSRHPDPEQAFAGWAERQLLVDEELSQTPIRIFAVRFREEQSGWFVKAHHAAADGAGLALLMEHLANALEGSRDAAAQTASPRFSIIAEGEREYERSRRRQRDEEYWRSAFGEAGSPQIACRSPIGDYRGAEALSRRVRVEMDDAHNERLRRFKSAGGSVFRLIFAAVAHAQMAVEDGDGVLLQAPMLNRWSEEEKRSVAMAVAPVLVPVSRTAGETVADSYRALKRQLQKAVAHSRYAPGARWGDFASADWKRIVPAFGVSYQTGVFQATVSGAEVEIDHLQAVEALFATVHIHDRFDGGCFKLEADFRKLWPADQCRAFLQTVMDYAMDAAADILGDVPGATDDGVAGSAAPIGVHLLDAFERHAHRCLFKTGREGGELTYGQGLQWIFGFAAQLRDMRDRSGEDRPVLILGRRAPETTLAYLACLIENVTVVPVCPDTPRARLLTIARNSGAALCLHAGVDQALAEAFDLPLLRVAPAQHRHPAAPRPVVQAHGRPAYILYTSGSTGEPKGVAISPAALANYALAATADYAAERPFSAPLFTSFGFDLTQTSILVPVLSGGFIQTWEQDIRDQPELLRTLLADEALTGVKCTPSHLALLAEHSPPRLNPLTFVVGGENLSAALVNQALACFPPSSRVINEYGPTEATVGCCVHSVNRAEAAVMAAGAIMPIGAALGTAQMSIRDAWGQSVPQGFKGEIWIGGPVLADGYVDNPVQTEAKFVSGRDGQRRWYRTGDLGMQDGQGVLHCLGRIDDEFKVRGHRIHPAEIEQAVEGALARVGGQKHGGKLKALKLAVAGQETVALCSSEALPSENPDFQACLKERLPDAWLPGLYCDVSPWPVNANGKVDAAALIAAAEAKLAADSARPRAGGERASRAYALPAWLTPAFLQAIWPQEADLNASFLELGGDSIKAIRLAALLAKEGVRIGAAELLTANALGAVLEKACAIGPRNAAGDAAAPSEIDADWIRHLPSVRWFREQGFKHGDRLQQGIVLQLSPSILPERVIAAVEAVKARHKIFSLRANRDASAFRFAAQEPQRPCAHAQAQGGSLEDRLLRLQEEVCLESRPSVHAVVFDPVSGRSHLIWVCHHLICDVHSWIYLLDELDQELGEVQSSAGAPAECGAFLWGKWLRDQGADPAPERACGAEPRPAGAVAIAALSLSGADIRGMEQRFKAERTQLIAAALLDLAQEQGALPAPPAVLFENHGRAFSEAEMPAAWSPALANAVGWFTGFNHLDIGRPETRGHGFLRELKARLHERRPDWRGQLGLQGGGARPALCVNDIGFGLGGQGAWRHFHLLNSLSGGFRHPDEASVADFDLLVRDCRDSGSVFVELRLGLSGVDGGDARRYLDQLDARLLSWRDAHPQPALIPSDFPLCRLDQAELDLIIHGAVV</sequence>
<dbReference type="PANTHER" id="PTHR45527">
    <property type="entry name" value="NONRIBOSOMAL PEPTIDE SYNTHETASE"/>
    <property type="match status" value="1"/>
</dbReference>
<dbReference type="EMBL" id="MKCS01000002">
    <property type="protein sequence ID" value="OHX11605.1"/>
    <property type="molecule type" value="Genomic_DNA"/>
</dbReference>
<dbReference type="InterPro" id="IPR036736">
    <property type="entry name" value="ACP-like_sf"/>
</dbReference>
<dbReference type="GO" id="GO:0044550">
    <property type="term" value="P:secondary metabolite biosynthetic process"/>
    <property type="evidence" value="ECO:0007669"/>
    <property type="project" value="TreeGrafter"/>
</dbReference>
<dbReference type="InterPro" id="IPR009081">
    <property type="entry name" value="PP-bd_ACP"/>
</dbReference>
<organism evidence="7 8">
    <name type="scientific">Chromobacterium sphagni</name>
    <dbReference type="NCBI Taxonomy" id="1903179"/>
    <lineage>
        <taxon>Bacteria</taxon>
        <taxon>Pseudomonadati</taxon>
        <taxon>Pseudomonadota</taxon>
        <taxon>Betaproteobacteria</taxon>
        <taxon>Neisseriales</taxon>
        <taxon>Chromobacteriaceae</taxon>
        <taxon>Chromobacterium</taxon>
    </lineage>
</organism>
<keyword evidence="2" id="KW-0596">Phosphopantetheine</keyword>
<comment type="caution">
    <text evidence="7">The sequence shown here is derived from an EMBL/GenBank/DDBJ whole genome shotgun (WGS) entry which is preliminary data.</text>
</comment>
<dbReference type="Gene3D" id="3.30.559.10">
    <property type="entry name" value="Chloramphenicol acetyltransferase-like domain"/>
    <property type="match status" value="2"/>
</dbReference>
<dbReference type="InterPro" id="IPR000873">
    <property type="entry name" value="AMP-dep_synth/lig_dom"/>
</dbReference>